<evidence type="ECO:0000313" key="7">
    <source>
        <dbReference type="EMBL" id="GIH17467.1"/>
    </source>
</evidence>
<evidence type="ECO:0000256" key="5">
    <source>
        <dbReference type="PROSITE-ProRule" id="PRU00560"/>
    </source>
</evidence>
<evidence type="ECO:0000256" key="1">
    <source>
        <dbReference type="ARBA" id="ARBA00022741"/>
    </source>
</evidence>
<dbReference type="GO" id="GO:0016787">
    <property type="term" value="F:hydrolase activity"/>
    <property type="evidence" value="ECO:0007669"/>
    <property type="project" value="UniProtKB-UniRule"/>
</dbReference>
<evidence type="ECO:0000256" key="2">
    <source>
        <dbReference type="ARBA" id="ARBA00022801"/>
    </source>
</evidence>
<keyword evidence="3 5" id="KW-0347">Helicase</keyword>
<keyword evidence="1 5" id="KW-0547">Nucleotide-binding</keyword>
<feature type="domain" description="UvrD-like helicase ATP-binding" evidence="6">
    <location>
        <begin position="187"/>
        <end position="531"/>
    </location>
</feature>
<dbReference type="PANTHER" id="PTHR11070:SF45">
    <property type="entry name" value="DNA 3'-5' HELICASE"/>
    <property type="match status" value="1"/>
</dbReference>
<dbReference type="Proteomes" id="UP000642748">
    <property type="component" value="Unassembled WGS sequence"/>
</dbReference>
<gene>
    <name evidence="7" type="ORF">Raf01_56390</name>
</gene>
<keyword evidence="8" id="KW-1185">Reference proteome</keyword>
<protein>
    <submittedName>
        <fullName evidence="7">DNA helicase</fullName>
    </submittedName>
</protein>
<organism evidence="7 8">
    <name type="scientific">Rugosimonospora africana</name>
    <dbReference type="NCBI Taxonomy" id="556532"/>
    <lineage>
        <taxon>Bacteria</taxon>
        <taxon>Bacillati</taxon>
        <taxon>Actinomycetota</taxon>
        <taxon>Actinomycetes</taxon>
        <taxon>Micromonosporales</taxon>
        <taxon>Micromonosporaceae</taxon>
        <taxon>Rugosimonospora</taxon>
    </lineage>
</organism>
<dbReference type="SUPFAM" id="SSF52540">
    <property type="entry name" value="P-loop containing nucleoside triphosphate hydrolases"/>
    <property type="match status" value="1"/>
</dbReference>
<reference evidence="7" key="1">
    <citation type="submission" date="2021-01" db="EMBL/GenBank/DDBJ databases">
        <title>Whole genome shotgun sequence of Rugosimonospora africana NBRC 104875.</title>
        <authorList>
            <person name="Komaki H."/>
            <person name="Tamura T."/>
        </authorList>
    </citation>
    <scope>NUCLEOTIDE SEQUENCE</scope>
    <source>
        <strain evidence="7">NBRC 104875</strain>
    </source>
</reference>
<dbReference type="GO" id="GO:0005524">
    <property type="term" value="F:ATP binding"/>
    <property type="evidence" value="ECO:0007669"/>
    <property type="project" value="UniProtKB-UniRule"/>
</dbReference>
<evidence type="ECO:0000259" key="6">
    <source>
        <dbReference type="PROSITE" id="PS51198"/>
    </source>
</evidence>
<dbReference type="AlphaFoldDB" id="A0A8J3QWP8"/>
<dbReference type="Gene3D" id="3.40.50.300">
    <property type="entry name" value="P-loop containing nucleotide triphosphate hydrolases"/>
    <property type="match status" value="3"/>
</dbReference>
<dbReference type="PANTHER" id="PTHR11070">
    <property type="entry name" value="UVRD / RECB / PCRA DNA HELICASE FAMILY MEMBER"/>
    <property type="match status" value="1"/>
</dbReference>
<dbReference type="InterPro" id="IPR000212">
    <property type="entry name" value="DNA_helicase_UvrD/REP"/>
</dbReference>
<keyword evidence="2 5" id="KW-0378">Hydrolase</keyword>
<keyword evidence="4 5" id="KW-0067">ATP-binding</keyword>
<proteinExistence type="predicted"/>
<comment type="caution">
    <text evidence="7">The sequence shown here is derived from an EMBL/GenBank/DDBJ whole genome shotgun (WGS) entry which is preliminary data.</text>
</comment>
<dbReference type="InterPro" id="IPR027417">
    <property type="entry name" value="P-loop_NTPase"/>
</dbReference>
<evidence type="ECO:0000256" key="4">
    <source>
        <dbReference type="ARBA" id="ARBA00022840"/>
    </source>
</evidence>
<dbReference type="RefSeq" id="WP_239133973.1">
    <property type="nucleotide sequence ID" value="NZ_BONZ01000055.1"/>
</dbReference>
<dbReference type="GO" id="GO:0000725">
    <property type="term" value="P:recombinational repair"/>
    <property type="evidence" value="ECO:0007669"/>
    <property type="project" value="TreeGrafter"/>
</dbReference>
<feature type="binding site" evidence="5">
    <location>
        <begin position="208"/>
        <end position="215"/>
    </location>
    <ligand>
        <name>ATP</name>
        <dbReference type="ChEBI" id="CHEBI:30616"/>
    </ligand>
</feature>
<evidence type="ECO:0000256" key="3">
    <source>
        <dbReference type="ARBA" id="ARBA00022806"/>
    </source>
</evidence>
<name>A0A8J3QWP8_9ACTN</name>
<sequence>MRAPQRDRLDRDFADELEFLTRVRRALAWMLEHAQMRVATGDQVAGDRYTAERLGRMLKSYAKELAEEPDSPLYFGRLRFGDGPDADEHRNQSYYLGRRRITDDTGQPLVIDWRAPVSSRFYRASARDRQGVAARRRFGWTAHHPVRLTGFEDEHLDRGEELGTASQLLTAEIERPRVGPMRDIVATIQPDQDELVRADLDRSLCVQGGPGTGKTAVGLHRAAYLLYVHRRQLTHNGVLVVGPNPAFLHYISAVLPALGEVDVRQLTLDEVLGETPPRAVDTDEAARVKHDARMAAVLRRALYAQITEPVEPVVVPVGSYRLRVTVTALARQVVRIRVEDVPYGVGRERLRARMVAMFQRQLEAHGETPTRRWLDTIGRARPVVAALDRAWPKVRPDELLTALLSDPDALARAADGLLTAEEQKAIRWQHKPRSYKSAKWSAADQVLLDEIAGAIEHPASYRHIVIDEAQDLSALQCRALARRSAHGSLTVLGDLAQGTSPWAASDWHEQLAHLGKADSPVEALTVGFRVPAVVLAFANRLLPGLHVAAPPTRSLRTDGALRVRHAPDLPSATVAAVGAALEHEGSIGVIATDALLATLSAALRAAGIAVNAAEEDSPDRRVTVLPAALAKGLEFDHVIAVEPDDIVRAEPRGLNRLYVVLTRAVSRLDVLHSRPLPALLADG</sequence>
<dbReference type="GO" id="GO:0043138">
    <property type="term" value="F:3'-5' DNA helicase activity"/>
    <property type="evidence" value="ECO:0007669"/>
    <property type="project" value="TreeGrafter"/>
</dbReference>
<dbReference type="EMBL" id="BONZ01000055">
    <property type="protein sequence ID" value="GIH17467.1"/>
    <property type="molecule type" value="Genomic_DNA"/>
</dbReference>
<dbReference type="GO" id="GO:0005829">
    <property type="term" value="C:cytosol"/>
    <property type="evidence" value="ECO:0007669"/>
    <property type="project" value="TreeGrafter"/>
</dbReference>
<dbReference type="PROSITE" id="PS51198">
    <property type="entry name" value="UVRD_HELICASE_ATP_BIND"/>
    <property type="match status" value="1"/>
</dbReference>
<evidence type="ECO:0000313" key="8">
    <source>
        <dbReference type="Proteomes" id="UP000642748"/>
    </source>
</evidence>
<dbReference type="GO" id="GO:0003677">
    <property type="term" value="F:DNA binding"/>
    <property type="evidence" value="ECO:0007669"/>
    <property type="project" value="InterPro"/>
</dbReference>
<accession>A0A8J3QWP8</accession>
<dbReference type="InterPro" id="IPR014016">
    <property type="entry name" value="UvrD-like_ATP-bd"/>
</dbReference>